<evidence type="ECO:0000313" key="3">
    <source>
        <dbReference type="Proteomes" id="UP000886595"/>
    </source>
</evidence>
<accession>A0A8X7V5A7</accession>
<dbReference type="SUPFAM" id="SSF54403">
    <property type="entry name" value="Cystatin/monellin"/>
    <property type="match status" value="1"/>
</dbReference>
<dbReference type="PANTHER" id="PTHR31228:SF29">
    <property type="entry name" value="CYSTATIN DOMAIN-CONTAINING PROTEIN"/>
    <property type="match status" value="1"/>
</dbReference>
<dbReference type="Gene3D" id="3.10.450.10">
    <property type="match status" value="1"/>
</dbReference>
<dbReference type="InterPro" id="IPR006525">
    <property type="entry name" value="Cystatin-related_pln"/>
</dbReference>
<protein>
    <recommendedName>
        <fullName evidence="4">Cystatin domain-containing protein</fullName>
    </recommendedName>
</protein>
<dbReference type="PANTHER" id="PTHR31228">
    <property type="entry name" value="CYSTATIN/MONELLIN SUPERFAMILY PROTEIN"/>
    <property type="match status" value="1"/>
</dbReference>
<proteinExistence type="predicted"/>
<gene>
    <name evidence="2" type="ORF">Bca52824_031383</name>
</gene>
<evidence type="ECO:0008006" key="4">
    <source>
        <dbReference type="Google" id="ProtNLM"/>
    </source>
</evidence>
<comment type="caution">
    <text evidence="2">The sequence shown here is derived from an EMBL/GenBank/DDBJ whole genome shotgun (WGS) entry which is preliminary data.</text>
</comment>
<dbReference type="Proteomes" id="UP000886595">
    <property type="component" value="Unassembled WGS sequence"/>
</dbReference>
<dbReference type="OrthoDB" id="1625419at2759"/>
<name>A0A8X7V5A7_BRACI</name>
<feature type="region of interest" description="Disordered" evidence="1">
    <location>
        <begin position="184"/>
        <end position="204"/>
    </location>
</feature>
<reference evidence="2 3" key="1">
    <citation type="submission" date="2020-02" db="EMBL/GenBank/DDBJ databases">
        <authorList>
            <person name="Ma Q."/>
            <person name="Huang Y."/>
            <person name="Song X."/>
            <person name="Pei D."/>
        </authorList>
    </citation>
    <scope>NUCLEOTIDE SEQUENCE [LARGE SCALE GENOMIC DNA]</scope>
    <source>
        <strain evidence="2">Sxm20200214</strain>
        <tissue evidence="2">Leaf</tissue>
    </source>
</reference>
<evidence type="ECO:0000313" key="2">
    <source>
        <dbReference type="EMBL" id="KAG2302732.1"/>
    </source>
</evidence>
<organism evidence="2 3">
    <name type="scientific">Brassica carinata</name>
    <name type="common">Ethiopian mustard</name>
    <name type="synonym">Abyssinian cabbage</name>
    <dbReference type="NCBI Taxonomy" id="52824"/>
    <lineage>
        <taxon>Eukaryota</taxon>
        <taxon>Viridiplantae</taxon>
        <taxon>Streptophyta</taxon>
        <taxon>Embryophyta</taxon>
        <taxon>Tracheophyta</taxon>
        <taxon>Spermatophyta</taxon>
        <taxon>Magnoliopsida</taxon>
        <taxon>eudicotyledons</taxon>
        <taxon>Gunneridae</taxon>
        <taxon>Pentapetalae</taxon>
        <taxon>rosids</taxon>
        <taxon>malvids</taxon>
        <taxon>Brassicales</taxon>
        <taxon>Brassicaceae</taxon>
        <taxon>Brassiceae</taxon>
        <taxon>Brassica</taxon>
    </lineage>
</organism>
<evidence type="ECO:0000256" key="1">
    <source>
        <dbReference type="SAM" id="MobiDB-lite"/>
    </source>
</evidence>
<dbReference type="AlphaFoldDB" id="A0A8X7V5A7"/>
<keyword evidence="3" id="KW-1185">Reference proteome</keyword>
<sequence>MAEPGGPDWSNEWGAPVFMRFEPGSEPLEKCDYLPCIRRGENQGPFLTPEEEKRRFEQQVKSSKGFDINFEEFRCVFNYVPVDFDENYYFKDTDTTRGVIERLSQESLAQYNKRRGKCFEFVEVIKANTHPTGTAADMFYITFRAKEPSDDQPKDFQAMVCYFCYTSNKYHSCDLKPEKKVHSIEPAEKEDAKKPRLTEELSAA</sequence>
<dbReference type="InterPro" id="IPR046350">
    <property type="entry name" value="Cystatin_sf"/>
</dbReference>
<dbReference type="NCBIfam" id="TIGR01638">
    <property type="entry name" value="Atha_cystat_rel"/>
    <property type="match status" value="1"/>
</dbReference>
<dbReference type="EMBL" id="JAAMPC010000007">
    <property type="protein sequence ID" value="KAG2302732.1"/>
    <property type="molecule type" value="Genomic_DNA"/>
</dbReference>